<dbReference type="EMBL" id="JADGJW010001023">
    <property type="protein sequence ID" value="KAJ3207908.1"/>
    <property type="molecule type" value="Genomic_DNA"/>
</dbReference>
<feature type="region of interest" description="Disordered" evidence="3">
    <location>
        <begin position="46"/>
        <end position="115"/>
    </location>
</feature>
<comment type="function">
    <text evidence="2">Plays an essential role in initiation of the G0 program by preventing the degradation of specific nutrient-regulated mRNAs via the 5'-3' mRNA decay pathway.</text>
</comment>
<evidence type="ECO:0000256" key="3">
    <source>
        <dbReference type="SAM" id="MobiDB-lite"/>
    </source>
</evidence>
<dbReference type="Pfam" id="PF04667">
    <property type="entry name" value="Endosulfine"/>
    <property type="match status" value="1"/>
</dbReference>
<evidence type="ECO:0000256" key="1">
    <source>
        <dbReference type="ARBA" id="ARBA00010520"/>
    </source>
</evidence>
<evidence type="ECO:0000313" key="5">
    <source>
        <dbReference type="Proteomes" id="UP001211065"/>
    </source>
</evidence>
<accession>A0AAD5TVN0</accession>
<comment type="similarity">
    <text evidence="1 2">Belongs to the endosulfine family.</text>
</comment>
<dbReference type="Proteomes" id="UP001211065">
    <property type="component" value="Unassembled WGS sequence"/>
</dbReference>
<gene>
    <name evidence="4" type="ORF">HK099_000170</name>
</gene>
<protein>
    <recommendedName>
        <fullName evidence="2">mRNA stability protein</fullName>
    </recommendedName>
</protein>
<keyword evidence="5" id="KW-1185">Reference proteome</keyword>
<dbReference type="AlphaFoldDB" id="A0AAD5TVN0"/>
<evidence type="ECO:0000256" key="2">
    <source>
        <dbReference type="RuleBase" id="RU363120"/>
    </source>
</evidence>
<proteinExistence type="inferred from homology"/>
<organism evidence="4 5">
    <name type="scientific">Clydaea vesicula</name>
    <dbReference type="NCBI Taxonomy" id="447962"/>
    <lineage>
        <taxon>Eukaryota</taxon>
        <taxon>Fungi</taxon>
        <taxon>Fungi incertae sedis</taxon>
        <taxon>Chytridiomycota</taxon>
        <taxon>Chytridiomycota incertae sedis</taxon>
        <taxon>Chytridiomycetes</taxon>
        <taxon>Lobulomycetales</taxon>
        <taxon>Lobulomycetaceae</taxon>
        <taxon>Clydaea</taxon>
    </lineage>
</organism>
<reference evidence="4" key="1">
    <citation type="submission" date="2020-05" db="EMBL/GenBank/DDBJ databases">
        <title>Phylogenomic resolution of chytrid fungi.</title>
        <authorList>
            <person name="Stajich J.E."/>
            <person name="Amses K."/>
            <person name="Simmons R."/>
            <person name="Seto K."/>
            <person name="Myers J."/>
            <person name="Bonds A."/>
            <person name="Quandt C.A."/>
            <person name="Barry K."/>
            <person name="Liu P."/>
            <person name="Grigoriev I."/>
            <person name="Longcore J.E."/>
            <person name="James T.Y."/>
        </authorList>
    </citation>
    <scope>NUCLEOTIDE SEQUENCE</scope>
    <source>
        <strain evidence="4">JEL0476</strain>
    </source>
</reference>
<evidence type="ECO:0000313" key="4">
    <source>
        <dbReference type="EMBL" id="KAJ3207908.1"/>
    </source>
</evidence>
<dbReference type="InterPro" id="IPR006760">
    <property type="entry name" value="Endosulphine"/>
</dbReference>
<feature type="compositionally biased region" description="Polar residues" evidence="3">
    <location>
        <begin position="105"/>
        <end position="115"/>
    </location>
</feature>
<sequence length="115" mass="12630">MSSKAALSPADIEKLTDEQRAFYQKWGKLPPAKKDVLSARMKGSDRKFFDSGDYAMSQAGKASSKDIGSNHPTPEQIPHSHPTNKKNGEISNSPAKESSLIHEANFNNVSVERET</sequence>
<comment type="caution">
    <text evidence="4">The sequence shown here is derived from an EMBL/GenBank/DDBJ whole genome shotgun (WGS) entry which is preliminary data.</text>
</comment>
<name>A0AAD5TVN0_9FUNG</name>